<dbReference type="InterPro" id="IPR014710">
    <property type="entry name" value="RmlC-like_jellyroll"/>
</dbReference>
<gene>
    <name evidence="5" type="ORF">KUV50_00820</name>
</gene>
<dbReference type="InterPro" id="IPR018490">
    <property type="entry name" value="cNMP-bd_dom_sf"/>
</dbReference>
<dbReference type="SMART" id="SM00116">
    <property type="entry name" value="CBS"/>
    <property type="match status" value="2"/>
</dbReference>
<keyword evidence="6" id="KW-1185">Reference proteome</keyword>
<evidence type="ECO:0000313" key="6">
    <source>
        <dbReference type="Proteomes" id="UP000753961"/>
    </source>
</evidence>
<comment type="caution">
    <text evidence="5">The sequence shown here is derived from an EMBL/GenBank/DDBJ whole genome shotgun (WGS) entry which is preliminary data.</text>
</comment>
<dbReference type="Gene3D" id="3.10.580.10">
    <property type="entry name" value="CBS-domain"/>
    <property type="match status" value="1"/>
</dbReference>
<dbReference type="InterPro" id="IPR005105">
    <property type="entry name" value="GlnD_Uridyltrans_N"/>
</dbReference>
<dbReference type="SUPFAM" id="SSF51206">
    <property type="entry name" value="cAMP-binding domain-like"/>
    <property type="match status" value="1"/>
</dbReference>
<evidence type="ECO:0000313" key="5">
    <source>
        <dbReference type="EMBL" id="MBY5956656.1"/>
    </source>
</evidence>
<accession>A0A953HUF0</accession>
<dbReference type="InterPro" id="IPR000644">
    <property type="entry name" value="CBS_dom"/>
</dbReference>
<sequence>MANRNVLKYRTQDFLVEYPPFSMMSEAEISLVLENIKIKYVDKGDIFFQQGDPSGDYFYIVRKGAVKLERLEGGVNILMDLCGEGDVFGIRPVIADQPYLSTGTAQEESIVYGIAVADIRKIMAKNPQVSSFLASSFASGSRTDRKNDNTDGLVFISKGEVFQDEKLSEVQSLHSSREPVTCSPDTPVEVAASIMTIEKVSSIIIINEERHPVGILTDSDIRRMVGLRRLELDQPIRMIMHSPVTCLPEKSTYAQAQMTMIQHDIGQIVLTEDGTDESEIKGVFSESEMLVYQGNSPGMIIKQMKKSRDPEELKRIRERAELLLERYLDQDVAITFISDVMTAINDALFVRAIRIARRRILKDSGRLPPVRFTWVAIGSHGRREQIIRTDQDHAIIFEEVPRNQYDSVKKYFLELANHVVEIMITCGFKECPAKMMANNPKWCLSIDEWKGQFSRWIHSPDNESILHANIFMDYRSVYGEVNLTKELTEHIFNIVHDSKIFLTYLAKYAVETPPPLSFFRNFILEKDGAHKNLFDIKHRGMLPLVDAARVLIMEQKVGRINNTIDRYEKLAEVDSKNAELYQDARDSYDVLMKLRAKNGIKNANSGRYFSPDQLSKVQRLLLRNSFKPIGQIQEVLTVRFRLKFF</sequence>
<dbReference type="Pfam" id="PF00027">
    <property type="entry name" value="cNMP_binding"/>
    <property type="match status" value="1"/>
</dbReference>
<dbReference type="InterPro" id="IPR046342">
    <property type="entry name" value="CBS_dom_sf"/>
</dbReference>
<dbReference type="InterPro" id="IPR000595">
    <property type="entry name" value="cNMP-bd_dom"/>
</dbReference>
<dbReference type="PANTHER" id="PTHR43080">
    <property type="entry name" value="CBS DOMAIN-CONTAINING PROTEIN CBSX3, MITOCHONDRIAL"/>
    <property type="match status" value="1"/>
</dbReference>
<dbReference type="Pfam" id="PF03445">
    <property type="entry name" value="DUF294"/>
    <property type="match status" value="1"/>
</dbReference>
<dbReference type="CDD" id="cd05401">
    <property type="entry name" value="NT_GlnE_GlnD_like"/>
    <property type="match status" value="1"/>
</dbReference>
<organism evidence="5 6">
    <name type="scientific">Membranihabitans marinus</name>
    <dbReference type="NCBI Taxonomy" id="1227546"/>
    <lineage>
        <taxon>Bacteria</taxon>
        <taxon>Pseudomonadati</taxon>
        <taxon>Bacteroidota</taxon>
        <taxon>Saprospiria</taxon>
        <taxon>Saprospirales</taxon>
        <taxon>Saprospiraceae</taxon>
        <taxon>Membranihabitans</taxon>
    </lineage>
</organism>
<dbReference type="RefSeq" id="WP_222578180.1">
    <property type="nucleotide sequence ID" value="NZ_JAHVHU010000002.1"/>
</dbReference>
<dbReference type="Proteomes" id="UP000753961">
    <property type="component" value="Unassembled WGS sequence"/>
</dbReference>
<dbReference type="PROSITE" id="PS50042">
    <property type="entry name" value="CNMP_BINDING_3"/>
    <property type="match status" value="1"/>
</dbReference>
<dbReference type="PROSITE" id="PS51371">
    <property type="entry name" value="CBS"/>
    <property type="match status" value="1"/>
</dbReference>
<dbReference type="AlphaFoldDB" id="A0A953HUF0"/>
<evidence type="ECO:0000256" key="2">
    <source>
        <dbReference type="PROSITE-ProRule" id="PRU00703"/>
    </source>
</evidence>
<keyword evidence="1 2" id="KW-0129">CBS domain</keyword>
<proteinExistence type="predicted"/>
<dbReference type="Pfam" id="PF00571">
    <property type="entry name" value="CBS"/>
    <property type="match status" value="2"/>
</dbReference>
<dbReference type="Pfam" id="PF10335">
    <property type="entry name" value="DUF294_C"/>
    <property type="match status" value="1"/>
</dbReference>
<evidence type="ECO:0000256" key="1">
    <source>
        <dbReference type="ARBA" id="ARBA00023122"/>
    </source>
</evidence>
<feature type="domain" description="Cyclic nucleotide-binding" evidence="3">
    <location>
        <begin position="20"/>
        <end position="140"/>
    </location>
</feature>
<dbReference type="EMBL" id="JAHVHU010000002">
    <property type="protein sequence ID" value="MBY5956656.1"/>
    <property type="molecule type" value="Genomic_DNA"/>
</dbReference>
<dbReference type="SMART" id="SM00100">
    <property type="entry name" value="cNMP"/>
    <property type="match status" value="1"/>
</dbReference>
<dbReference type="InterPro" id="IPR051257">
    <property type="entry name" value="Diverse_CBS-Domain"/>
</dbReference>
<dbReference type="GO" id="GO:0008773">
    <property type="term" value="F:[protein-PII] uridylyltransferase activity"/>
    <property type="evidence" value="ECO:0007669"/>
    <property type="project" value="InterPro"/>
</dbReference>
<feature type="domain" description="CBS" evidence="4">
    <location>
        <begin position="175"/>
        <end position="232"/>
    </location>
</feature>
<dbReference type="SUPFAM" id="SSF54631">
    <property type="entry name" value="CBS-domain pair"/>
    <property type="match status" value="1"/>
</dbReference>
<protein>
    <submittedName>
        <fullName evidence="5">Cyclic nucleotide-binding domain-containing protein</fullName>
    </submittedName>
</protein>
<reference evidence="5" key="1">
    <citation type="submission" date="2021-06" db="EMBL/GenBank/DDBJ databases">
        <title>44 bacteria genomes isolated from Dapeng, Shenzhen.</title>
        <authorList>
            <person name="Zheng W."/>
            <person name="Yu S."/>
            <person name="Huang Y."/>
        </authorList>
    </citation>
    <scope>NUCLEOTIDE SEQUENCE</scope>
    <source>
        <strain evidence="5">DP5N28-2</strain>
    </source>
</reference>
<evidence type="ECO:0000259" key="4">
    <source>
        <dbReference type="PROSITE" id="PS51371"/>
    </source>
</evidence>
<dbReference type="CDD" id="cd00038">
    <property type="entry name" value="CAP_ED"/>
    <property type="match status" value="1"/>
</dbReference>
<evidence type="ECO:0000259" key="3">
    <source>
        <dbReference type="PROSITE" id="PS50042"/>
    </source>
</evidence>
<dbReference type="InterPro" id="IPR018821">
    <property type="entry name" value="DUF294_put_nucleoTrafse_sb-bd"/>
</dbReference>
<dbReference type="Gene3D" id="2.60.120.10">
    <property type="entry name" value="Jelly Rolls"/>
    <property type="match status" value="1"/>
</dbReference>
<dbReference type="PANTHER" id="PTHR43080:SF2">
    <property type="entry name" value="CBS DOMAIN-CONTAINING PROTEIN"/>
    <property type="match status" value="1"/>
</dbReference>
<name>A0A953HUF0_9BACT</name>